<name>A0ABM8DSR9_9BACT</name>
<dbReference type="InterPro" id="IPR023614">
    <property type="entry name" value="Porin_dom_sf"/>
</dbReference>
<evidence type="ECO:0000256" key="1">
    <source>
        <dbReference type="SAM" id="SignalP"/>
    </source>
</evidence>
<accession>A0ABM8DSR9</accession>
<keyword evidence="1" id="KW-0732">Signal</keyword>
<evidence type="ECO:0000313" key="3">
    <source>
        <dbReference type="Proteomes" id="UP001242010"/>
    </source>
</evidence>
<dbReference type="SUPFAM" id="SSF56935">
    <property type="entry name" value="Porins"/>
    <property type="match status" value="1"/>
</dbReference>
<gene>
    <name evidence="2" type="ORF">GETHOR_20850</name>
</gene>
<evidence type="ECO:0008006" key="4">
    <source>
        <dbReference type="Google" id="ProtNLM"/>
    </source>
</evidence>
<dbReference type="Gene3D" id="2.40.160.10">
    <property type="entry name" value="Porin"/>
    <property type="match status" value="1"/>
</dbReference>
<dbReference type="Proteomes" id="UP001242010">
    <property type="component" value="Chromosome"/>
</dbReference>
<sequence length="375" mass="41205">MPSRRPWHMLVCVAISVAASAAEAQATPSLPVEPARPPTWRESLDAGRDRLAERLSGLKLSAFGDALAAPDDQGRRRLEAGAFELDFAGEFHERVDAAAAVVTTREATKLPVAFLDFHPFGGTIAPRGRLWVERGFHIQAGRFDVPFGNDWQFFASKDSVSISRPLTTDGIMDGGYNDIGLRVLGNDGTANFNAFILRGFGDGRLAGGRLGFTPFGNPFSLRAVRDPKSLEFGVSCLYDTGADRRKREMAWAADAEGRVGPWYLRGEYLLRRQEPDGGSERITRRGWHLTQEFVFADLPAPTTLFLRYERMGQLPADGQPGSDHDVRAAAGLSLTLAGIFQLKAEWQHFLEATTATRDTPAFSPNVWLAQLVVVF</sequence>
<feature type="signal peptide" evidence="1">
    <location>
        <begin position="1"/>
        <end position="21"/>
    </location>
</feature>
<proteinExistence type="predicted"/>
<feature type="chain" id="PRO_5045824743" description="Phosphate-selective porin O and P" evidence="1">
    <location>
        <begin position="22"/>
        <end position="375"/>
    </location>
</feature>
<protein>
    <recommendedName>
        <fullName evidence="4">Phosphate-selective porin O and P</fullName>
    </recommendedName>
</protein>
<evidence type="ECO:0000313" key="2">
    <source>
        <dbReference type="EMBL" id="BDU69984.1"/>
    </source>
</evidence>
<dbReference type="EMBL" id="AP027079">
    <property type="protein sequence ID" value="BDU69984.1"/>
    <property type="molecule type" value="Genomic_DNA"/>
</dbReference>
<reference evidence="3" key="1">
    <citation type="journal article" date="2023" name="Int. J. Syst. Evol. Microbiol.">
        <title>Mesoterricola silvestris gen. nov., sp. nov., Mesoterricola sediminis sp. nov., Geothrix oryzae sp. nov., Geothrix edaphica sp. nov., Geothrix rubra sp. nov., and Geothrix limicola sp. nov., six novel members of Acidobacteriota isolated from soils.</title>
        <authorList>
            <person name="Itoh H."/>
            <person name="Sugisawa Y."/>
            <person name="Mise K."/>
            <person name="Xu Z."/>
            <person name="Kuniyasu M."/>
            <person name="Ushijima N."/>
            <person name="Kawano K."/>
            <person name="Kobayashi E."/>
            <person name="Shiratori Y."/>
            <person name="Masuda Y."/>
            <person name="Senoo K."/>
        </authorList>
    </citation>
    <scope>NUCLEOTIDE SEQUENCE [LARGE SCALE GENOMIC DNA]</scope>
    <source>
        <strain evidence="3">Red222</strain>
    </source>
</reference>
<keyword evidence="3" id="KW-1185">Reference proteome</keyword>
<organism evidence="2 3">
    <name type="scientific">Geothrix oryzae</name>
    <dbReference type="NCBI Taxonomy" id="2927975"/>
    <lineage>
        <taxon>Bacteria</taxon>
        <taxon>Pseudomonadati</taxon>
        <taxon>Acidobacteriota</taxon>
        <taxon>Holophagae</taxon>
        <taxon>Holophagales</taxon>
        <taxon>Holophagaceae</taxon>
        <taxon>Geothrix</taxon>
    </lineage>
</organism>